<dbReference type="EMBL" id="DWVZ01000103">
    <property type="protein sequence ID" value="HJC63506.1"/>
    <property type="molecule type" value="Genomic_DNA"/>
</dbReference>
<keyword evidence="5 12" id="KW-0808">Transferase</keyword>
<comment type="function">
    <text evidence="12">Cell wall formation. Adds enolpyruvyl to UDP-N-acetylglucosamine.</text>
</comment>
<evidence type="ECO:0000259" key="13">
    <source>
        <dbReference type="Pfam" id="PF00275"/>
    </source>
</evidence>
<reference evidence="14" key="1">
    <citation type="journal article" date="2021" name="PeerJ">
        <title>Extensive microbial diversity within the chicken gut microbiome revealed by metagenomics and culture.</title>
        <authorList>
            <person name="Gilroy R."/>
            <person name="Ravi A."/>
            <person name="Getino M."/>
            <person name="Pursley I."/>
            <person name="Horton D.L."/>
            <person name="Alikhan N.F."/>
            <person name="Baker D."/>
            <person name="Gharbi K."/>
            <person name="Hall N."/>
            <person name="Watson M."/>
            <person name="Adriaenssens E.M."/>
            <person name="Foster-Nyarko E."/>
            <person name="Jarju S."/>
            <person name="Secka A."/>
            <person name="Antonio M."/>
            <person name="Oren A."/>
            <person name="Chaudhuri R.R."/>
            <person name="La Ragione R."/>
            <person name="Hildebrand F."/>
            <person name="Pallen M.J."/>
        </authorList>
    </citation>
    <scope>NUCLEOTIDE SEQUENCE</scope>
    <source>
        <strain evidence="14">ChiBcec2-3848</strain>
    </source>
</reference>
<dbReference type="SUPFAM" id="SSF55205">
    <property type="entry name" value="EPT/RTPC-like"/>
    <property type="match status" value="1"/>
</dbReference>
<dbReference type="InterPro" id="IPR050068">
    <property type="entry name" value="MurA_subfamily"/>
</dbReference>
<dbReference type="InterPro" id="IPR005750">
    <property type="entry name" value="UDP_GlcNAc_COvinyl_MurA"/>
</dbReference>
<evidence type="ECO:0000313" key="14">
    <source>
        <dbReference type="EMBL" id="HJC63506.1"/>
    </source>
</evidence>
<evidence type="ECO:0000313" key="15">
    <source>
        <dbReference type="Proteomes" id="UP000823886"/>
    </source>
</evidence>
<feature type="modified residue" description="2-(S-cysteinyl)pyruvic acid O-phosphothioketal" evidence="12">
    <location>
        <position position="116"/>
    </location>
</feature>
<keyword evidence="4 12" id="KW-0132">Cell division</keyword>
<dbReference type="InterPro" id="IPR001986">
    <property type="entry name" value="Enolpyruvate_Tfrase_dom"/>
</dbReference>
<evidence type="ECO:0000256" key="12">
    <source>
        <dbReference type="HAMAP-Rule" id="MF_00111"/>
    </source>
</evidence>
<feature type="binding site" evidence="12">
    <location>
        <begin position="22"/>
        <end position="23"/>
    </location>
    <ligand>
        <name>phosphoenolpyruvate</name>
        <dbReference type="ChEBI" id="CHEBI:58702"/>
    </ligand>
</feature>
<dbReference type="NCBIfam" id="NF006873">
    <property type="entry name" value="PRK09369.1"/>
    <property type="match status" value="1"/>
</dbReference>
<feature type="binding site" evidence="12">
    <location>
        <position position="305"/>
    </location>
    <ligand>
        <name>UDP-N-acetyl-alpha-D-glucosamine</name>
        <dbReference type="ChEBI" id="CHEBI:57705"/>
    </ligand>
</feature>
<keyword evidence="3 12" id="KW-0963">Cytoplasm</keyword>
<evidence type="ECO:0000256" key="2">
    <source>
        <dbReference type="ARBA" id="ARBA00004752"/>
    </source>
</evidence>
<gene>
    <name evidence="12 14" type="primary">murA</name>
    <name evidence="14" type="ORF">H9753_07805</name>
</gene>
<dbReference type="EC" id="2.5.1.7" evidence="12"/>
<dbReference type="GO" id="GO:0008760">
    <property type="term" value="F:UDP-N-acetylglucosamine 1-carboxyvinyltransferase activity"/>
    <property type="evidence" value="ECO:0007669"/>
    <property type="project" value="UniProtKB-UniRule"/>
</dbReference>
<evidence type="ECO:0000256" key="5">
    <source>
        <dbReference type="ARBA" id="ARBA00022679"/>
    </source>
</evidence>
<keyword evidence="7 12" id="KW-0573">Peptidoglycan synthesis</keyword>
<dbReference type="PANTHER" id="PTHR43783">
    <property type="entry name" value="UDP-N-ACETYLGLUCOSAMINE 1-CARBOXYVINYLTRANSFERASE"/>
    <property type="match status" value="1"/>
</dbReference>
<dbReference type="GO" id="GO:0008360">
    <property type="term" value="P:regulation of cell shape"/>
    <property type="evidence" value="ECO:0007669"/>
    <property type="project" value="UniProtKB-KW"/>
</dbReference>
<dbReference type="GO" id="GO:0005737">
    <property type="term" value="C:cytoplasm"/>
    <property type="evidence" value="ECO:0007669"/>
    <property type="project" value="UniProtKB-SubCell"/>
</dbReference>
<dbReference type="Pfam" id="PF00275">
    <property type="entry name" value="EPSP_synthase"/>
    <property type="match status" value="1"/>
</dbReference>
<dbReference type="NCBIfam" id="TIGR01072">
    <property type="entry name" value="murA"/>
    <property type="match status" value="1"/>
</dbReference>
<evidence type="ECO:0000256" key="7">
    <source>
        <dbReference type="ARBA" id="ARBA00022984"/>
    </source>
</evidence>
<protein>
    <recommendedName>
        <fullName evidence="12">UDP-N-acetylglucosamine 1-carboxyvinyltransferase</fullName>
        <ecNumber evidence="12">2.5.1.7</ecNumber>
    </recommendedName>
    <alternativeName>
        <fullName evidence="12">Enoylpyruvate transferase</fullName>
    </alternativeName>
    <alternativeName>
        <fullName evidence="12">UDP-N-acetylglucosamine enolpyruvyl transferase</fullName>
        <shortName evidence="12">EPT</shortName>
    </alternativeName>
</protein>
<evidence type="ECO:0000256" key="3">
    <source>
        <dbReference type="ARBA" id="ARBA00022490"/>
    </source>
</evidence>
<evidence type="ECO:0000256" key="10">
    <source>
        <dbReference type="ARBA" id="ARBA00038367"/>
    </source>
</evidence>
<dbReference type="InterPro" id="IPR036968">
    <property type="entry name" value="Enolpyruvate_Tfrase_sf"/>
</dbReference>
<keyword evidence="9 12" id="KW-0961">Cell wall biogenesis/degradation</keyword>
<keyword evidence="6 12" id="KW-0133">Cell shape</keyword>
<dbReference type="Proteomes" id="UP000823886">
    <property type="component" value="Unassembled WGS sequence"/>
</dbReference>
<organism evidence="14 15">
    <name type="scientific">Candidatus Blautia merdavium</name>
    <dbReference type="NCBI Taxonomy" id="2838494"/>
    <lineage>
        <taxon>Bacteria</taxon>
        <taxon>Bacillati</taxon>
        <taxon>Bacillota</taxon>
        <taxon>Clostridia</taxon>
        <taxon>Lachnospirales</taxon>
        <taxon>Lachnospiraceae</taxon>
        <taxon>Blautia</taxon>
    </lineage>
</organism>
<comment type="subcellular location">
    <subcellularLocation>
        <location evidence="1 12">Cytoplasm</location>
    </subcellularLocation>
</comment>
<comment type="caution">
    <text evidence="12">Lacks conserved residue(s) required for the propagation of feature annotation.</text>
</comment>
<keyword evidence="12" id="KW-0670">Pyruvate</keyword>
<evidence type="ECO:0000256" key="4">
    <source>
        <dbReference type="ARBA" id="ARBA00022618"/>
    </source>
</evidence>
<feature type="domain" description="Enolpyruvate transferase" evidence="13">
    <location>
        <begin position="7"/>
        <end position="404"/>
    </location>
</feature>
<dbReference type="GO" id="GO:0071555">
    <property type="term" value="P:cell wall organization"/>
    <property type="evidence" value="ECO:0007669"/>
    <property type="project" value="UniProtKB-KW"/>
</dbReference>
<sequence length="415" mass="44233">MDAIRITGGVPLDGEIAVQGSKNAALPLMAAAVLNKGVTVLFGCPRISDVFSMEEVLRSLGARTRWEQDALILDTGPMDQVKVKRELGEKMRSSIVLLGSLLGRFGEAVLPYPGGCVIGQRPVDLHLAALEKLGARFYEEDGMLHAKAQRLAGGEICFAKPSVGATQNAVLGAVCAPGRTVIRGCSREPEVTWLCRFLNLAGGRIRGIGTDCLKIQGVPSLHDTGMQIPADRIAAGTYVCASAVTRGRGILRNAPVGEMGALLHVYEKMGGQYAFNSGKLSLCSCGVKNPVRGLRTQVYPGFPTDLQSVLVAVLATVKGESCVEETIFEDRFKAVPELVRMGADITVCRSTAHIRGRDLSGARVCARELRGGAALVVAGLAAEGETCVENRHFIERGYEDICRDLSLLGACIRKD</sequence>
<dbReference type="PANTHER" id="PTHR43783:SF1">
    <property type="entry name" value="UDP-N-ACETYLGLUCOSAMINE 1-CARBOXYVINYLTRANSFERASE"/>
    <property type="match status" value="1"/>
</dbReference>
<dbReference type="AlphaFoldDB" id="A0A9D2TBY9"/>
<accession>A0A9D2TBY9</accession>
<feature type="binding site" evidence="12">
    <location>
        <position position="92"/>
    </location>
    <ligand>
        <name>UDP-N-acetyl-alpha-D-glucosamine</name>
        <dbReference type="ChEBI" id="CHEBI:57705"/>
    </ligand>
</feature>
<comment type="pathway">
    <text evidence="2 12">Cell wall biogenesis; peptidoglycan biosynthesis.</text>
</comment>
<name>A0A9D2TBY9_9FIRM</name>
<evidence type="ECO:0000256" key="11">
    <source>
        <dbReference type="ARBA" id="ARBA00047527"/>
    </source>
</evidence>
<feature type="binding site" evidence="12">
    <location>
        <begin position="121"/>
        <end position="125"/>
    </location>
    <ligand>
        <name>UDP-N-acetyl-alpha-D-glucosamine</name>
        <dbReference type="ChEBI" id="CHEBI:57705"/>
    </ligand>
</feature>
<dbReference type="GO" id="GO:0051301">
    <property type="term" value="P:cell division"/>
    <property type="evidence" value="ECO:0007669"/>
    <property type="project" value="UniProtKB-KW"/>
</dbReference>
<comment type="catalytic activity">
    <reaction evidence="11 12">
        <text>phosphoenolpyruvate + UDP-N-acetyl-alpha-D-glucosamine = UDP-N-acetyl-3-O-(1-carboxyvinyl)-alpha-D-glucosamine + phosphate</text>
        <dbReference type="Rhea" id="RHEA:18681"/>
        <dbReference type="ChEBI" id="CHEBI:43474"/>
        <dbReference type="ChEBI" id="CHEBI:57705"/>
        <dbReference type="ChEBI" id="CHEBI:58702"/>
        <dbReference type="ChEBI" id="CHEBI:68483"/>
        <dbReference type="EC" id="2.5.1.7"/>
    </reaction>
</comment>
<dbReference type="CDD" id="cd01555">
    <property type="entry name" value="UdpNAET"/>
    <property type="match status" value="1"/>
</dbReference>
<keyword evidence="8 12" id="KW-0131">Cell cycle</keyword>
<evidence type="ECO:0000256" key="8">
    <source>
        <dbReference type="ARBA" id="ARBA00023306"/>
    </source>
</evidence>
<feature type="binding site" evidence="12">
    <location>
        <position position="327"/>
    </location>
    <ligand>
        <name>UDP-N-acetyl-alpha-D-glucosamine</name>
        <dbReference type="ChEBI" id="CHEBI:57705"/>
    </ligand>
</feature>
<dbReference type="HAMAP" id="MF_00111">
    <property type="entry name" value="MurA"/>
    <property type="match status" value="1"/>
</dbReference>
<comment type="similarity">
    <text evidence="10 12">Belongs to the EPSP synthase family. MurA subfamily.</text>
</comment>
<evidence type="ECO:0000256" key="6">
    <source>
        <dbReference type="ARBA" id="ARBA00022960"/>
    </source>
</evidence>
<evidence type="ECO:0000256" key="1">
    <source>
        <dbReference type="ARBA" id="ARBA00004496"/>
    </source>
</evidence>
<dbReference type="GO" id="GO:0009252">
    <property type="term" value="P:peptidoglycan biosynthetic process"/>
    <property type="evidence" value="ECO:0007669"/>
    <property type="project" value="UniProtKB-UniRule"/>
</dbReference>
<comment type="caution">
    <text evidence="14">The sequence shown here is derived from an EMBL/GenBank/DDBJ whole genome shotgun (WGS) entry which is preliminary data.</text>
</comment>
<reference evidence="14" key="2">
    <citation type="submission" date="2021-04" db="EMBL/GenBank/DDBJ databases">
        <authorList>
            <person name="Gilroy R."/>
        </authorList>
    </citation>
    <scope>NUCLEOTIDE SEQUENCE</scope>
    <source>
        <strain evidence="14">ChiBcec2-3848</strain>
    </source>
</reference>
<dbReference type="InterPro" id="IPR013792">
    <property type="entry name" value="RNA3'P_cycl/enolpyr_Trfase_a/b"/>
</dbReference>
<dbReference type="Gene3D" id="3.65.10.10">
    <property type="entry name" value="Enolpyruvate transferase domain"/>
    <property type="match status" value="2"/>
</dbReference>
<feature type="active site" description="Proton donor" evidence="12">
    <location>
        <position position="116"/>
    </location>
</feature>
<dbReference type="GO" id="GO:0019277">
    <property type="term" value="P:UDP-N-acetylgalactosamine biosynthetic process"/>
    <property type="evidence" value="ECO:0007669"/>
    <property type="project" value="InterPro"/>
</dbReference>
<proteinExistence type="inferred from homology"/>
<evidence type="ECO:0000256" key="9">
    <source>
        <dbReference type="ARBA" id="ARBA00023316"/>
    </source>
</evidence>